<dbReference type="SUPFAM" id="SSF50494">
    <property type="entry name" value="Trypsin-like serine proteases"/>
    <property type="match status" value="1"/>
</dbReference>
<dbReference type="InterPro" id="IPR009003">
    <property type="entry name" value="Peptidase_S1_PA"/>
</dbReference>
<dbReference type="InterPro" id="IPR001254">
    <property type="entry name" value="Trypsin_dom"/>
</dbReference>
<keyword evidence="5 10" id="KW-0378">Hydrolase</keyword>
<name>A0A443S2Z0_9ACAR</name>
<dbReference type="GO" id="GO:0004252">
    <property type="term" value="F:serine-type endopeptidase activity"/>
    <property type="evidence" value="ECO:0007669"/>
    <property type="project" value="InterPro"/>
</dbReference>
<dbReference type="InterPro" id="IPR001314">
    <property type="entry name" value="Peptidase_S1A"/>
</dbReference>
<evidence type="ECO:0000256" key="5">
    <source>
        <dbReference type="ARBA" id="ARBA00022801"/>
    </source>
</evidence>
<organism evidence="13 14">
    <name type="scientific">Leptotrombidium deliense</name>
    <dbReference type="NCBI Taxonomy" id="299467"/>
    <lineage>
        <taxon>Eukaryota</taxon>
        <taxon>Metazoa</taxon>
        <taxon>Ecdysozoa</taxon>
        <taxon>Arthropoda</taxon>
        <taxon>Chelicerata</taxon>
        <taxon>Arachnida</taxon>
        <taxon>Acari</taxon>
        <taxon>Acariformes</taxon>
        <taxon>Trombidiformes</taxon>
        <taxon>Prostigmata</taxon>
        <taxon>Anystina</taxon>
        <taxon>Parasitengona</taxon>
        <taxon>Trombiculoidea</taxon>
        <taxon>Trombiculidae</taxon>
        <taxon>Leptotrombidium</taxon>
    </lineage>
</organism>
<protein>
    <submittedName>
        <fullName evidence="13">Trypsin-1-like protein</fullName>
    </submittedName>
</protein>
<comment type="subcellular location">
    <subcellularLocation>
        <location evidence="1">Secreted</location>
    </subcellularLocation>
</comment>
<feature type="signal peptide" evidence="11">
    <location>
        <begin position="1"/>
        <end position="22"/>
    </location>
</feature>
<dbReference type="GO" id="GO:0005576">
    <property type="term" value="C:extracellular region"/>
    <property type="evidence" value="ECO:0007669"/>
    <property type="project" value="UniProtKB-SubCell"/>
</dbReference>
<feature type="chain" id="PRO_5019084357" evidence="11">
    <location>
        <begin position="23"/>
        <end position="265"/>
    </location>
</feature>
<evidence type="ECO:0000259" key="12">
    <source>
        <dbReference type="PROSITE" id="PS50240"/>
    </source>
</evidence>
<sequence>MIPMSIITATLLTISYISVVAGEQCICGHENHVKRIVGGTKVAHGRYPWFAQLQILKPGYKNIVICGGAVINNLYVLTAAHCIYTAIKVQVALSYDFDNLFTAAKLIPHPLYNGSRNLPHDIGLVKLEKPMVFSQRLKPICLPPSNIDTSGQLNVIGFGLTENDTLPDNLLQATITEYNWNDCNNWYEKRLLESQMCAGTETQGSCVGDSGGPLFKKVNGKNYVVGVVSMVLSNCKRSYLSVYARVTSYLDWIKGNTQDALSCSP</sequence>
<dbReference type="InterPro" id="IPR043504">
    <property type="entry name" value="Peptidase_S1_PA_chymotrypsin"/>
</dbReference>
<keyword evidence="2" id="KW-0964">Secreted</keyword>
<dbReference type="Gene3D" id="2.40.10.10">
    <property type="entry name" value="Trypsin-like serine proteases"/>
    <property type="match status" value="1"/>
</dbReference>
<dbReference type="SMART" id="SM00020">
    <property type="entry name" value="Tryp_SPc"/>
    <property type="match status" value="1"/>
</dbReference>
<comment type="caution">
    <text evidence="13">The sequence shown here is derived from an EMBL/GenBank/DDBJ whole genome shotgun (WGS) entry which is preliminary data.</text>
</comment>
<comment type="similarity">
    <text evidence="9">Belongs to the peptidase S1 family. CLIP subfamily.</text>
</comment>
<keyword evidence="14" id="KW-1185">Reference proteome</keyword>
<dbReference type="PROSITE" id="PS50240">
    <property type="entry name" value="TRYPSIN_DOM"/>
    <property type="match status" value="1"/>
</dbReference>
<evidence type="ECO:0000256" key="2">
    <source>
        <dbReference type="ARBA" id="ARBA00022525"/>
    </source>
</evidence>
<keyword evidence="6 10" id="KW-0720">Serine protease</keyword>
<evidence type="ECO:0000256" key="9">
    <source>
        <dbReference type="ARBA" id="ARBA00024195"/>
    </source>
</evidence>
<dbReference type="AlphaFoldDB" id="A0A443S2Z0"/>
<dbReference type="OrthoDB" id="5565075at2759"/>
<dbReference type="CDD" id="cd00190">
    <property type="entry name" value="Tryp_SPc"/>
    <property type="match status" value="1"/>
</dbReference>
<keyword evidence="7" id="KW-0865">Zymogen</keyword>
<dbReference type="EMBL" id="NCKV01010599">
    <property type="protein sequence ID" value="RWS21841.1"/>
    <property type="molecule type" value="Genomic_DNA"/>
</dbReference>
<dbReference type="FunFam" id="2.40.10.10:FF:000146">
    <property type="entry name" value="Serine protease 53"/>
    <property type="match status" value="1"/>
</dbReference>
<dbReference type="Pfam" id="PF00089">
    <property type="entry name" value="Trypsin"/>
    <property type="match status" value="1"/>
</dbReference>
<evidence type="ECO:0000256" key="11">
    <source>
        <dbReference type="SAM" id="SignalP"/>
    </source>
</evidence>
<evidence type="ECO:0000256" key="7">
    <source>
        <dbReference type="ARBA" id="ARBA00023145"/>
    </source>
</evidence>
<evidence type="ECO:0000256" key="1">
    <source>
        <dbReference type="ARBA" id="ARBA00004613"/>
    </source>
</evidence>
<evidence type="ECO:0000256" key="3">
    <source>
        <dbReference type="ARBA" id="ARBA00022670"/>
    </source>
</evidence>
<keyword evidence="3 10" id="KW-0645">Protease</keyword>
<dbReference type="PROSITE" id="PS00134">
    <property type="entry name" value="TRYPSIN_HIS"/>
    <property type="match status" value="1"/>
</dbReference>
<dbReference type="InterPro" id="IPR018114">
    <property type="entry name" value="TRYPSIN_HIS"/>
</dbReference>
<feature type="domain" description="Peptidase S1" evidence="12">
    <location>
        <begin position="36"/>
        <end position="258"/>
    </location>
</feature>
<accession>A0A443S2Z0</accession>
<evidence type="ECO:0000256" key="6">
    <source>
        <dbReference type="ARBA" id="ARBA00022825"/>
    </source>
</evidence>
<gene>
    <name evidence="13" type="ORF">B4U80_05572</name>
</gene>
<dbReference type="PROSITE" id="PS00135">
    <property type="entry name" value="TRYPSIN_SER"/>
    <property type="match status" value="1"/>
</dbReference>
<keyword evidence="8" id="KW-1015">Disulfide bond</keyword>
<dbReference type="PRINTS" id="PR00722">
    <property type="entry name" value="CHYMOTRYPSIN"/>
</dbReference>
<evidence type="ECO:0000313" key="14">
    <source>
        <dbReference type="Proteomes" id="UP000288716"/>
    </source>
</evidence>
<dbReference type="VEuPathDB" id="VectorBase:LDEU010199"/>
<proteinExistence type="inferred from homology"/>
<dbReference type="Proteomes" id="UP000288716">
    <property type="component" value="Unassembled WGS sequence"/>
</dbReference>
<keyword evidence="4 11" id="KW-0732">Signal</keyword>
<dbReference type="InterPro" id="IPR033116">
    <property type="entry name" value="TRYPSIN_SER"/>
</dbReference>
<dbReference type="PANTHER" id="PTHR24256">
    <property type="entry name" value="TRYPTASE-RELATED"/>
    <property type="match status" value="1"/>
</dbReference>
<evidence type="ECO:0000256" key="4">
    <source>
        <dbReference type="ARBA" id="ARBA00022729"/>
    </source>
</evidence>
<evidence type="ECO:0000256" key="8">
    <source>
        <dbReference type="ARBA" id="ARBA00023157"/>
    </source>
</evidence>
<evidence type="ECO:0000256" key="10">
    <source>
        <dbReference type="RuleBase" id="RU363034"/>
    </source>
</evidence>
<evidence type="ECO:0000313" key="13">
    <source>
        <dbReference type="EMBL" id="RWS21841.1"/>
    </source>
</evidence>
<dbReference type="STRING" id="299467.A0A443S2Z0"/>
<dbReference type="GO" id="GO:0006508">
    <property type="term" value="P:proteolysis"/>
    <property type="evidence" value="ECO:0007669"/>
    <property type="project" value="UniProtKB-KW"/>
</dbReference>
<reference evidence="13 14" key="1">
    <citation type="journal article" date="2018" name="Gigascience">
        <title>Genomes of trombidid mites reveal novel predicted allergens and laterally-transferred genes associated with secondary metabolism.</title>
        <authorList>
            <person name="Dong X."/>
            <person name="Chaisiri K."/>
            <person name="Xia D."/>
            <person name="Armstrong S.D."/>
            <person name="Fang Y."/>
            <person name="Donnelly M.J."/>
            <person name="Kadowaki T."/>
            <person name="McGarry J.W."/>
            <person name="Darby A.C."/>
            <person name="Makepeace B.L."/>
        </authorList>
    </citation>
    <scope>NUCLEOTIDE SEQUENCE [LARGE SCALE GENOMIC DNA]</scope>
    <source>
        <strain evidence="13">UoL-UT</strain>
    </source>
</reference>
<dbReference type="InterPro" id="IPR051487">
    <property type="entry name" value="Ser/Thr_Proteases_Immune/Dev"/>
</dbReference>